<accession>A0ACB5T6B8</accession>
<proteinExistence type="predicted"/>
<comment type="caution">
    <text evidence="1">The sequence shown here is derived from an EMBL/GenBank/DDBJ whole genome shotgun (WGS) entry which is preliminary data.</text>
</comment>
<protein>
    <submittedName>
        <fullName evidence="1">Unnamed protein product</fullName>
    </submittedName>
</protein>
<dbReference type="EMBL" id="BSXS01004176">
    <property type="protein sequence ID" value="GME82576.1"/>
    <property type="molecule type" value="Genomic_DNA"/>
</dbReference>
<gene>
    <name evidence="1" type="ORF">Amon02_000560300</name>
</gene>
<reference evidence="1" key="1">
    <citation type="submission" date="2023-04" db="EMBL/GenBank/DDBJ databases">
        <title>Ambrosiozyma monospora NBRC 10751.</title>
        <authorList>
            <person name="Ichikawa N."/>
            <person name="Sato H."/>
            <person name="Tonouchi N."/>
        </authorList>
    </citation>
    <scope>NUCLEOTIDE SEQUENCE</scope>
    <source>
        <strain evidence="1">NBRC 10751</strain>
    </source>
</reference>
<evidence type="ECO:0000313" key="2">
    <source>
        <dbReference type="Proteomes" id="UP001165064"/>
    </source>
</evidence>
<sequence>MGKRKVKRSVEVRQNKRQKQEDSKLDQGLFNKYSVGDNDSEDDDFEGFDESEEEENNGQQFDDDDEEQDYELKPRSFKENSEDLVEGLPIRSLDESQSC</sequence>
<organism evidence="1 2">
    <name type="scientific">Ambrosiozyma monospora</name>
    <name type="common">Yeast</name>
    <name type="synonym">Endomycopsis monosporus</name>
    <dbReference type="NCBI Taxonomy" id="43982"/>
    <lineage>
        <taxon>Eukaryota</taxon>
        <taxon>Fungi</taxon>
        <taxon>Dikarya</taxon>
        <taxon>Ascomycota</taxon>
        <taxon>Saccharomycotina</taxon>
        <taxon>Pichiomycetes</taxon>
        <taxon>Pichiales</taxon>
        <taxon>Pichiaceae</taxon>
        <taxon>Ambrosiozyma</taxon>
    </lineage>
</organism>
<evidence type="ECO:0000313" key="1">
    <source>
        <dbReference type="EMBL" id="GME82576.1"/>
    </source>
</evidence>
<name>A0ACB5T6B8_AMBMO</name>
<keyword evidence="2" id="KW-1185">Reference proteome</keyword>
<dbReference type="Proteomes" id="UP001165064">
    <property type="component" value="Unassembled WGS sequence"/>
</dbReference>